<organism evidence="1 2">
    <name type="scientific">Ensete ventricosum</name>
    <name type="common">Abyssinian banana</name>
    <name type="synonym">Musa ensete</name>
    <dbReference type="NCBI Taxonomy" id="4639"/>
    <lineage>
        <taxon>Eukaryota</taxon>
        <taxon>Viridiplantae</taxon>
        <taxon>Streptophyta</taxon>
        <taxon>Embryophyta</taxon>
        <taxon>Tracheophyta</taxon>
        <taxon>Spermatophyta</taxon>
        <taxon>Magnoliopsida</taxon>
        <taxon>Liliopsida</taxon>
        <taxon>Zingiberales</taxon>
        <taxon>Musaceae</taxon>
        <taxon>Ensete</taxon>
    </lineage>
</organism>
<name>A0A427AYK9_ENSVE</name>
<sequence length="133" mass="14762">MRLWAVIAVGGEEEMRRVRCGAVVADVDDSGCDWKQRRKKMVASSSGKEEQRWLAERGSGCCGNMRAAVAIEEGWQRLCGSDKGYEWWLCVTDNDDRQEEVAGTSMFGAAVVVGEMGIWWPTTTIARKKGGRV</sequence>
<evidence type="ECO:0000313" key="2">
    <source>
        <dbReference type="Proteomes" id="UP000287651"/>
    </source>
</evidence>
<reference evidence="1 2" key="1">
    <citation type="journal article" date="2014" name="Agronomy (Basel)">
        <title>A Draft Genome Sequence for Ensete ventricosum, the Drought-Tolerant Tree Against Hunger.</title>
        <authorList>
            <person name="Harrison J."/>
            <person name="Moore K.A."/>
            <person name="Paszkiewicz K."/>
            <person name="Jones T."/>
            <person name="Grant M."/>
            <person name="Ambacheew D."/>
            <person name="Muzemil S."/>
            <person name="Studholme D.J."/>
        </authorList>
    </citation>
    <scope>NUCLEOTIDE SEQUENCE [LARGE SCALE GENOMIC DNA]</scope>
</reference>
<gene>
    <name evidence="1" type="ORF">B296_00004416</name>
</gene>
<evidence type="ECO:0000313" key="1">
    <source>
        <dbReference type="EMBL" id="RRT81352.1"/>
    </source>
</evidence>
<protein>
    <submittedName>
        <fullName evidence="1">Uncharacterized protein</fullName>
    </submittedName>
</protein>
<accession>A0A427AYK9</accession>
<dbReference type="Proteomes" id="UP000287651">
    <property type="component" value="Unassembled WGS sequence"/>
</dbReference>
<dbReference type="EMBL" id="AMZH03000929">
    <property type="protein sequence ID" value="RRT81352.1"/>
    <property type="molecule type" value="Genomic_DNA"/>
</dbReference>
<comment type="caution">
    <text evidence="1">The sequence shown here is derived from an EMBL/GenBank/DDBJ whole genome shotgun (WGS) entry which is preliminary data.</text>
</comment>
<proteinExistence type="predicted"/>
<dbReference type="AlphaFoldDB" id="A0A427AYK9"/>